<protein>
    <submittedName>
        <fullName evidence="3">Uncharacterized protein</fullName>
    </submittedName>
</protein>
<keyword evidence="4" id="KW-1185">Reference proteome</keyword>
<feature type="region of interest" description="Disordered" evidence="1">
    <location>
        <begin position="37"/>
        <end position="65"/>
    </location>
</feature>
<evidence type="ECO:0000256" key="1">
    <source>
        <dbReference type="SAM" id="MobiDB-lite"/>
    </source>
</evidence>
<proteinExistence type="predicted"/>
<keyword evidence="2" id="KW-1133">Transmembrane helix</keyword>
<comment type="caution">
    <text evidence="3">The sequence shown here is derived from an EMBL/GenBank/DDBJ whole genome shotgun (WGS) entry which is preliminary data.</text>
</comment>
<feature type="transmembrane region" description="Helical" evidence="2">
    <location>
        <begin position="12"/>
        <end position="33"/>
    </location>
</feature>
<reference evidence="3" key="1">
    <citation type="journal article" date="2018" name="DNA Res.">
        <title>Multiple hybrid de novo genome assembly of finger millet, an orphan allotetraploid crop.</title>
        <authorList>
            <person name="Hatakeyama M."/>
            <person name="Aluri S."/>
            <person name="Balachadran M.T."/>
            <person name="Sivarajan S.R."/>
            <person name="Patrignani A."/>
            <person name="Gruter S."/>
            <person name="Poveda L."/>
            <person name="Shimizu-Inatsugi R."/>
            <person name="Baeten J."/>
            <person name="Francoijs K.J."/>
            <person name="Nataraja K.N."/>
            <person name="Reddy Y.A.N."/>
            <person name="Phadnis S."/>
            <person name="Ravikumar R.L."/>
            <person name="Schlapbach R."/>
            <person name="Sreeman S.M."/>
            <person name="Shimizu K.K."/>
        </authorList>
    </citation>
    <scope>NUCLEOTIDE SEQUENCE</scope>
</reference>
<accession>A0AAV5DGL1</accession>
<organism evidence="3 4">
    <name type="scientific">Eleusine coracana subsp. coracana</name>
    <dbReference type="NCBI Taxonomy" id="191504"/>
    <lineage>
        <taxon>Eukaryota</taxon>
        <taxon>Viridiplantae</taxon>
        <taxon>Streptophyta</taxon>
        <taxon>Embryophyta</taxon>
        <taxon>Tracheophyta</taxon>
        <taxon>Spermatophyta</taxon>
        <taxon>Magnoliopsida</taxon>
        <taxon>Liliopsida</taxon>
        <taxon>Poales</taxon>
        <taxon>Poaceae</taxon>
        <taxon>PACMAD clade</taxon>
        <taxon>Chloridoideae</taxon>
        <taxon>Cynodonteae</taxon>
        <taxon>Eleusininae</taxon>
        <taxon>Eleusine</taxon>
    </lineage>
</organism>
<dbReference type="AlphaFoldDB" id="A0AAV5DGL1"/>
<dbReference type="Proteomes" id="UP001054889">
    <property type="component" value="Unassembled WGS sequence"/>
</dbReference>
<name>A0AAV5DGL1_ELECO</name>
<dbReference type="EMBL" id="BQKI01000015">
    <property type="protein sequence ID" value="GJN09351.1"/>
    <property type="molecule type" value="Genomic_DNA"/>
</dbReference>
<evidence type="ECO:0000313" key="4">
    <source>
        <dbReference type="Proteomes" id="UP001054889"/>
    </source>
</evidence>
<keyword evidence="2" id="KW-0472">Membrane</keyword>
<evidence type="ECO:0000313" key="3">
    <source>
        <dbReference type="EMBL" id="GJN09351.1"/>
    </source>
</evidence>
<gene>
    <name evidence="3" type="primary">ga27352</name>
    <name evidence="3" type="ORF">PR202_ga27352</name>
</gene>
<evidence type="ECO:0000256" key="2">
    <source>
        <dbReference type="SAM" id="Phobius"/>
    </source>
</evidence>
<sequence length="65" mass="6689">MPGKESTPSSSWLLGFFGNTTTGVSLMLCVLAATSYSGRSRKKPDCGQSPEPGGFGNSSSVLSTE</sequence>
<reference evidence="3" key="2">
    <citation type="submission" date="2021-12" db="EMBL/GenBank/DDBJ databases">
        <title>Resequencing data analysis of finger millet.</title>
        <authorList>
            <person name="Hatakeyama M."/>
            <person name="Aluri S."/>
            <person name="Balachadran M.T."/>
            <person name="Sivarajan S.R."/>
            <person name="Poveda L."/>
            <person name="Shimizu-Inatsugi R."/>
            <person name="Schlapbach R."/>
            <person name="Sreeman S.M."/>
            <person name="Shimizu K.K."/>
        </authorList>
    </citation>
    <scope>NUCLEOTIDE SEQUENCE</scope>
</reference>
<keyword evidence="2" id="KW-0812">Transmembrane</keyword>